<evidence type="ECO:0000313" key="4">
    <source>
        <dbReference type="Proteomes" id="UP001189429"/>
    </source>
</evidence>
<dbReference type="Proteomes" id="UP001189429">
    <property type="component" value="Unassembled WGS sequence"/>
</dbReference>
<dbReference type="EMBL" id="CAUYUJ010000891">
    <property type="protein sequence ID" value="CAK0793049.1"/>
    <property type="molecule type" value="Genomic_DNA"/>
</dbReference>
<dbReference type="InterPro" id="IPR036282">
    <property type="entry name" value="Glutathione-S-Trfase_C_sf"/>
</dbReference>
<dbReference type="InterPro" id="IPR004045">
    <property type="entry name" value="Glutathione_S-Trfase_N"/>
</dbReference>
<dbReference type="InterPro" id="IPR004046">
    <property type="entry name" value="GST_C"/>
</dbReference>
<dbReference type="PROSITE" id="PS50405">
    <property type="entry name" value="GST_CTER"/>
    <property type="match status" value="1"/>
</dbReference>
<evidence type="ECO:0000259" key="1">
    <source>
        <dbReference type="PROSITE" id="PS50404"/>
    </source>
</evidence>
<feature type="domain" description="GST C-terminal" evidence="2">
    <location>
        <begin position="62"/>
        <end position="192"/>
    </location>
</feature>
<dbReference type="Gene3D" id="1.20.1050.10">
    <property type="match status" value="1"/>
</dbReference>
<protein>
    <recommendedName>
        <fullName evidence="5">Glutathione transferase</fullName>
    </recommendedName>
</protein>
<dbReference type="PROSITE" id="PS50404">
    <property type="entry name" value="GST_NTER"/>
    <property type="match status" value="1"/>
</dbReference>
<accession>A0ABN9PMS9</accession>
<reference evidence="3" key="1">
    <citation type="submission" date="2023-10" db="EMBL/GenBank/DDBJ databases">
        <authorList>
            <person name="Chen Y."/>
            <person name="Shah S."/>
            <person name="Dougan E. K."/>
            <person name="Thang M."/>
            <person name="Chan C."/>
        </authorList>
    </citation>
    <scope>NUCLEOTIDE SEQUENCE [LARGE SCALE GENOMIC DNA]</scope>
</reference>
<organism evidence="3 4">
    <name type="scientific">Prorocentrum cordatum</name>
    <dbReference type="NCBI Taxonomy" id="2364126"/>
    <lineage>
        <taxon>Eukaryota</taxon>
        <taxon>Sar</taxon>
        <taxon>Alveolata</taxon>
        <taxon>Dinophyceae</taxon>
        <taxon>Prorocentrales</taxon>
        <taxon>Prorocentraceae</taxon>
        <taxon>Prorocentrum</taxon>
    </lineage>
</organism>
<evidence type="ECO:0008006" key="5">
    <source>
        <dbReference type="Google" id="ProtNLM"/>
    </source>
</evidence>
<sequence length="192" mass="20778">MCLFVGGVPFEDVRDRKRDELAAQGKLPFGATPVMEVDGKVLSQTQAMAAYSSKLAGLHPADPWDSAKVDEAINGCTDVTVTIGGTFRLPDDQKLKAREALIAPGGRLTVQLGGIERLLVENGSCGFLVGKSLTVADLALWRLVGWLSGGKIDGIPKDYVSKTFPQISLLVETVDSHPKVKEWKSLHPKFYQ</sequence>
<comment type="caution">
    <text evidence="3">The sequence shown here is derived from an EMBL/GenBank/DDBJ whole genome shotgun (WGS) entry which is preliminary data.</text>
</comment>
<dbReference type="PANTHER" id="PTHR11571">
    <property type="entry name" value="GLUTATHIONE S-TRANSFERASE"/>
    <property type="match status" value="1"/>
</dbReference>
<proteinExistence type="predicted"/>
<dbReference type="InterPro" id="IPR050213">
    <property type="entry name" value="GST_superfamily"/>
</dbReference>
<name>A0ABN9PMS9_9DINO</name>
<dbReference type="InterPro" id="IPR010987">
    <property type="entry name" value="Glutathione-S-Trfase_C-like"/>
</dbReference>
<dbReference type="SUPFAM" id="SSF47616">
    <property type="entry name" value="GST C-terminal domain-like"/>
    <property type="match status" value="1"/>
</dbReference>
<keyword evidence="4" id="KW-1185">Reference proteome</keyword>
<evidence type="ECO:0000259" key="2">
    <source>
        <dbReference type="PROSITE" id="PS50405"/>
    </source>
</evidence>
<dbReference type="InterPro" id="IPR036249">
    <property type="entry name" value="Thioredoxin-like_sf"/>
</dbReference>
<dbReference type="CDD" id="cd03192">
    <property type="entry name" value="GST_C_Sigma_like"/>
    <property type="match status" value="1"/>
</dbReference>
<gene>
    <name evidence="3" type="ORF">PCOR1329_LOCUS3463</name>
</gene>
<dbReference type="Pfam" id="PF14497">
    <property type="entry name" value="GST_C_3"/>
    <property type="match status" value="1"/>
</dbReference>
<feature type="domain" description="GST N-terminal" evidence="1">
    <location>
        <begin position="1"/>
        <end position="60"/>
    </location>
</feature>
<evidence type="ECO:0000313" key="3">
    <source>
        <dbReference type="EMBL" id="CAK0793049.1"/>
    </source>
</evidence>
<dbReference type="SUPFAM" id="SSF52833">
    <property type="entry name" value="Thioredoxin-like"/>
    <property type="match status" value="1"/>
</dbReference>
<dbReference type="Gene3D" id="3.40.30.10">
    <property type="entry name" value="Glutaredoxin"/>
    <property type="match status" value="1"/>
</dbReference>